<keyword evidence="1" id="KW-0472">Membrane</keyword>
<gene>
    <name evidence="2" type="ORF">CLV85_1454</name>
</gene>
<reference evidence="2 3" key="1">
    <citation type="submission" date="2017-11" db="EMBL/GenBank/DDBJ databases">
        <title>Genomic Encyclopedia of Archaeal and Bacterial Type Strains, Phase II (KMG-II): From Individual Species to Whole Genera.</title>
        <authorList>
            <person name="Goeker M."/>
        </authorList>
    </citation>
    <scope>NUCLEOTIDE SEQUENCE [LARGE SCALE GENOMIC DNA]</scope>
    <source>
        <strain evidence="2 3">DSM 16400</strain>
    </source>
</reference>
<evidence type="ECO:0000313" key="3">
    <source>
        <dbReference type="Proteomes" id="UP000231742"/>
    </source>
</evidence>
<feature type="transmembrane region" description="Helical" evidence="1">
    <location>
        <begin position="57"/>
        <end position="82"/>
    </location>
</feature>
<feature type="transmembrane region" description="Helical" evidence="1">
    <location>
        <begin position="33"/>
        <end position="51"/>
    </location>
</feature>
<dbReference type="RefSeq" id="WP_100388869.1">
    <property type="nucleotide sequence ID" value="NZ_BMZU01000001.1"/>
</dbReference>
<evidence type="ECO:0000256" key="1">
    <source>
        <dbReference type="SAM" id="Phobius"/>
    </source>
</evidence>
<accession>A0A2M9D962</accession>
<sequence>MNQQATTPDEWPGKRIGLPAEGPRSIGRFGRRLVALAIDWGFAVVVSIAFFDYDAFATLGIFVAAQVVLLITANGSFGHLITGMRVVPVTGGMLGVWRPLVRTILMALVIPAVIWDVDQRGMHDRLAGTLLVRR</sequence>
<dbReference type="PANTHER" id="PTHR36115:SF6">
    <property type="entry name" value="PROLINE-RICH ANTIGEN HOMOLOG"/>
    <property type="match status" value="1"/>
</dbReference>
<dbReference type="AlphaFoldDB" id="A0A2M9D962"/>
<keyword evidence="1" id="KW-1133">Transmembrane helix</keyword>
<evidence type="ECO:0008006" key="4">
    <source>
        <dbReference type="Google" id="ProtNLM"/>
    </source>
</evidence>
<dbReference type="PIRSF" id="PIRSF021697">
    <property type="entry name" value="UCP021697"/>
    <property type="match status" value="1"/>
</dbReference>
<organism evidence="2 3">
    <name type="scientific">Salinibacterium amurskyense</name>
    <dbReference type="NCBI Taxonomy" id="205941"/>
    <lineage>
        <taxon>Bacteria</taxon>
        <taxon>Bacillati</taxon>
        <taxon>Actinomycetota</taxon>
        <taxon>Actinomycetes</taxon>
        <taxon>Micrococcales</taxon>
        <taxon>Microbacteriaceae</taxon>
        <taxon>Salinibacterium</taxon>
    </lineage>
</organism>
<dbReference type="OrthoDB" id="5187110at2"/>
<name>A0A2M9D962_9MICO</name>
<dbReference type="InterPro" id="IPR051791">
    <property type="entry name" value="Pra-immunoreactive"/>
</dbReference>
<dbReference type="InterPro" id="IPR016795">
    <property type="entry name" value="UCP021697"/>
</dbReference>
<feature type="transmembrane region" description="Helical" evidence="1">
    <location>
        <begin position="94"/>
        <end position="115"/>
    </location>
</feature>
<dbReference type="EMBL" id="PGFH01000001">
    <property type="protein sequence ID" value="PJJ82259.1"/>
    <property type="molecule type" value="Genomic_DNA"/>
</dbReference>
<protein>
    <recommendedName>
        <fullName evidence="4">RDD family protein</fullName>
    </recommendedName>
</protein>
<proteinExistence type="predicted"/>
<comment type="caution">
    <text evidence="2">The sequence shown here is derived from an EMBL/GenBank/DDBJ whole genome shotgun (WGS) entry which is preliminary data.</text>
</comment>
<dbReference type="Proteomes" id="UP000231742">
    <property type="component" value="Unassembled WGS sequence"/>
</dbReference>
<keyword evidence="3" id="KW-1185">Reference proteome</keyword>
<evidence type="ECO:0000313" key="2">
    <source>
        <dbReference type="EMBL" id="PJJ82259.1"/>
    </source>
</evidence>
<keyword evidence="1" id="KW-0812">Transmembrane</keyword>
<dbReference type="PANTHER" id="PTHR36115">
    <property type="entry name" value="PROLINE-RICH ANTIGEN HOMOLOG-RELATED"/>
    <property type="match status" value="1"/>
</dbReference>